<protein>
    <submittedName>
        <fullName evidence="2">Glycosyl transferase family 2</fullName>
    </submittedName>
</protein>
<dbReference type="STRING" id="92487.SAMN02745130_02060"/>
<keyword evidence="2" id="KW-0808">Transferase</keyword>
<dbReference type="InterPro" id="IPR001173">
    <property type="entry name" value="Glyco_trans_2-like"/>
</dbReference>
<dbReference type="Gene3D" id="3.90.550.10">
    <property type="entry name" value="Spore Coat Polysaccharide Biosynthesis Protein SpsA, Chain A"/>
    <property type="match status" value="1"/>
</dbReference>
<dbReference type="OrthoDB" id="9802649at2"/>
<sequence length="300" mass="34407">MAQVQILLSTWNGEAWLAELLASLNRQSFADWELLVRDDGSQDQTLKIILEWQRAYPYHLAKFITDGEHLGSTQSFSKLVEQSTAPYLMFCDQDDIWFPEKVEFSLAALQKIENERGFCTPILVHTDMAVVDEAKQLAAISFWTMRSFDVEQSKQAYLLTNVVSGCASIFNRAAAERAFPVPYRAMQHDRWLALVCAWFGQVYALPQPLLFYRQHANNQVGAELQSIPSTEIASRVEAWSQQAEVFLQRYGDELTRADYRLVAALAGLQYLKGWERRRHILQHRLFKQGILANIALLLFA</sequence>
<proteinExistence type="predicted"/>
<dbReference type="Proteomes" id="UP000190460">
    <property type="component" value="Unassembled WGS sequence"/>
</dbReference>
<dbReference type="RefSeq" id="WP_078922522.1">
    <property type="nucleotide sequence ID" value="NZ_FUYB01000008.1"/>
</dbReference>
<dbReference type="PANTHER" id="PTHR22916">
    <property type="entry name" value="GLYCOSYLTRANSFERASE"/>
    <property type="match status" value="1"/>
</dbReference>
<keyword evidence="3" id="KW-1185">Reference proteome</keyword>
<feature type="domain" description="Glycosyltransferase 2-like" evidence="1">
    <location>
        <begin position="6"/>
        <end position="177"/>
    </location>
</feature>
<name>A0A1T4WR95_9GAMM</name>
<evidence type="ECO:0000259" key="1">
    <source>
        <dbReference type="Pfam" id="PF00535"/>
    </source>
</evidence>
<dbReference type="CDD" id="cd04196">
    <property type="entry name" value="GT_2_like_d"/>
    <property type="match status" value="1"/>
</dbReference>
<dbReference type="GO" id="GO:0016758">
    <property type="term" value="F:hexosyltransferase activity"/>
    <property type="evidence" value="ECO:0007669"/>
    <property type="project" value="UniProtKB-ARBA"/>
</dbReference>
<evidence type="ECO:0000313" key="3">
    <source>
        <dbReference type="Proteomes" id="UP000190460"/>
    </source>
</evidence>
<reference evidence="2 3" key="1">
    <citation type="submission" date="2017-02" db="EMBL/GenBank/DDBJ databases">
        <authorList>
            <person name="Peterson S.W."/>
        </authorList>
    </citation>
    <scope>NUCLEOTIDE SEQUENCE [LARGE SCALE GENOMIC DNA]</scope>
    <source>
        <strain evidence="2 3">ATCC 49788</strain>
    </source>
</reference>
<organism evidence="2 3">
    <name type="scientific">Thiothrix eikelboomii</name>
    <dbReference type="NCBI Taxonomy" id="92487"/>
    <lineage>
        <taxon>Bacteria</taxon>
        <taxon>Pseudomonadati</taxon>
        <taxon>Pseudomonadota</taxon>
        <taxon>Gammaproteobacteria</taxon>
        <taxon>Thiotrichales</taxon>
        <taxon>Thiotrichaceae</taxon>
        <taxon>Thiothrix</taxon>
    </lineage>
</organism>
<dbReference type="EMBL" id="FUYB01000008">
    <property type="protein sequence ID" value="SKA79779.1"/>
    <property type="molecule type" value="Genomic_DNA"/>
</dbReference>
<dbReference type="AlphaFoldDB" id="A0A1T4WR95"/>
<accession>A0A1T4WR95</accession>
<dbReference type="PANTHER" id="PTHR22916:SF3">
    <property type="entry name" value="UDP-GLCNAC:BETAGAL BETA-1,3-N-ACETYLGLUCOSAMINYLTRANSFERASE-LIKE PROTEIN 1"/>
    <property type="match status" value="1"/>
</dbReference>
<evidence type="ECO:0000313" key="2">
    <source>
        <dbReference type="EMBL" id="SKA79779.1"/>
    </source>
</evidence>
<dbReference type="Pfam" id="PF00535">
    <property type="entry name" value="Glycos_transf_2"/>
    <property type="match status" value="1"/>
</dbReference>
<dbReference type="SUPFAM" id="SSF53448">
    <property type="entry name" value="Nucleotide-diphospho-sugar transferases"/>
    <property type="match status" value="1"/>
</dbReference>
<gene>
    <name evidence="2" type="ORF">SAMN02745130_02060</name>
</gene>
<dbReference type="InterPro" id="IPR029044">
    <property type="entry name" value="Nucleotide-diphossugar_trans"/>
</dbReference>